<protein>
    <submittedName>
        <fullName evidence="1">Uncharacterized protein</fullName>
    </submittedName>
</protein>
<name>A0A9J6AWT2_SOLCO</name>
<accession>A0A9J6AWT2</accession>
<keyword evidence="2" id="KW-1185">Reference proteome</keyword>
<dbReference type="OrthoDB" id="342454at2759"/>
<organism evidence="1 2">
    <name type="scientific">Solanum commersonii</name>
    <name type="common">Commerson's wild potato</name>
    <name type="synonym">Commerson's nightshade</name>
    <dbReference type="NCBI Taxonomy" id="4109"/>
    <lineage>
        <taxon>Eukaryota</taxon>
        <taxon>Viridiplantae</taxon>
        <taxon>Streptophyta</taxon>
        <taxon>Embryophyta</taxon>
        <taxon>Tracheophyta</taxon>
        <taxon>Spermatophyta</taxon>
        <taxon>Magnoliopsida</taxon>
        <taxon>eudicotyledons</taxon>
        <taxon>Gunneridae</taxon>
        <taxon>Pentapetalae</taxon>
        <taxon>asterids</taxon>
        <taxon>lamiids</taxon>
        <taxon>Solanales</taxon>
        <taxon>Solanaceae</taxon>
        <taxon>Solanoideae</taxon>
        <taxon>Solaneae</taxon>
        <taxon>Solanum</taxon>
    </lineage>
</organism>
<gene>
    <name evidence="1" type="ORF">H5410_000447</name>
</gene>
<evidence type="ECO:0000313" key="2">
    <source>
        <dbReference type="Proteomes" id="UP000824120"/>
    </source>
</evidence>
<sequence length="98" mass="10889">MSCVVRLEFLTLDGLEVLAKWFKIHLKASFKVVMRLSWLQWFGIETSILEVSCSKPLASESKGFDFWIELVASGLSSAGYLSCVVCELLHRSGGFSAP</sequence>
<proteinExistence type="predicted"/>
<evidence type="ECO:0000313" key="1">
    <source>
        <dbReference type="EMBL" id="KAG5628730.1"/>
    </source>
</evidence>
<reference evidence="1 2" key="1">
    <citation type="submission" date="2020-09" db="EMBL/GenBank/DDBJ databases">
        <title>De no assembly of potato wild relative species, Solanum commersonii.</title>
        <authorList>
            <person name="Cho K."/>
        </authorList>
    </citation>
    <scope>NUCLEOTIDE SEQUENCE [LARGE SCALE GENOMIC DNA]</scope>
    <source>
        <strain evidence="1">LZ3.2</strain>
        <tissue evidence="1">Leaf</tissue>
    </source>
</reference>
<dbReference type="EMBL" id="JACXVP010000001">
    <property type="protein sequence ID" value="KAG5628730.1"/>
    <property type="molecule type" value="Genomic_DNA"/>
</dbReference>
<dbReference type="AlphaFoldDB" id="A0A9J6AWT2"/>
<dbReference type="Proteomes" id="UP000824120">
    <property type="component" value="Chromosome 1"/>
</dbReference>
<comment type="caution">
    <text evidence="1">The sequence shown here is derived from an EMBL/GenBank/DDBJ whole genome shotgun (WGS) entry which is preliminary data.</text>
</comment>